<accession>A0A0M3IND0</accession>
<evidence type="ECO:0000313" key="2">
    <source>
        <dbReference type="WBParaSite" id="ALUE_0002025801-mRNA-1"/>
    </source>
</evidence>
<dbReference type="InterPro" id="IPR051710">
    <property type="entry name" value="Phosphatase_SH3-domain"/>
</dbReference>
<dbReference type="AlphaFoldDB" id="A0A0M3IND0"/>
<dbReference type="PANTHER" id="PTHR16469">
    <property type="entry name" value="UBIQUITIN-ASSOCIATED AND SH3 DOMAIN-CONTAINING BA-RELATED"/>
    <property type="match status" value="1"/>
</dbReference>
<keyword evidence="1" id="KW-1185">Reference proteome</keyword>
<sequence>MVPQIDGDVKDGTSTIIWVVRHAEREDNVNKAWRRWFHAVTHLSKDDPPLSKRGQRTCAILIGMMVQTEECAARFEHVHLDHVFSSPYERCVNTAARMIRDREMPIKVEPGFSEVLCLCENPAGFQDVTLLQRSYPNVDPSYCPIFTRHQLDYAYERLRSDWVCLPRIRHTINHIVNKYSGSLLIVSHGAVIGAIHQVLTGRWNVVGQATVSKFVDMGSKNFVCEFSGDASHLSDLANLRAY</sequence>
<dbReference type="GO" id="GO:0016791">
    <property type="term" value="F:phosphatase activity"/>
    <property type="evidence" value="ECO:0007669"/>
    <property type="project" value="UniProtKB-ARBA"/>
</dbReference>
<evidence type="ECO:0000313" key="1">
    <source>
        <dbReference type="Proteomes" id="UP000036681"/>
    </source>
</evidence>
<dbReference type="Gene3D" id="3.40.50.1240">
    <property type="entry name" value="Phosphoglycerate mutase-like"/>
    <property type="match status" value="1"/>
</dbReference>
<dbReference type="Proteomes" id="UP000036681">
    <property type="component" value="Unplaced"/>
</dbReference>
<dbReference type="SUPFAM" id="SSF53254">
    <property type="entry name" value="Phosphoglycerate mutase-like"/>
    <property type="match status" value="1"/>
</dbReference>
<dbReference type="SMART" id="SM00855">
    <property type="entry name" value="PGAM"/>
    <property type="match status" value="1"/>
</dbReference>
<dbReference type="WBParaSite" id="ALUE_0002025801-mRNA-1">
    <property type="protein sequence ID" value="ALUE_0002025801-mRNA-1"/>
    <property type="gene ID" value="ALUE_0002025801"/>
</dbReference>
<dbReference type="CDD" id="cd07067">
    <property type="entry name" value="HP_PGM_like"/>
    <property type="match status" value="1"/>
</dbReference>
<dbReference type="InterPro" id="IPR013078">
    <property type="entry name" value="His_Pase_superF_clade-1"/>
</dbReference>
<reference evidence="2" key="1">
    <citation type="submission" date="2017-02" db="UniProtKB">
        <authorList>
            <consortium name="WormBaseParasite"/>
        </authorList>
    </citation>
    <scope>IDENTIFICATION</scope>
</reference>
<organism evidence="1 2">
    <name type="scientific">Ascaris lumbricoides</name>
    <name type="common">Giant roundworm</name>
    <dbReference type="NCBI Taxonomy" id="6252"/>
    <lineage>
        <taxon>Eukaryota</taxon>
        <taxon>Metazoa</taxon>
        <taxon>Ecdysozoa</taxon>
        <taxon>Nematoda</taxon>
        <taxon>Chromadorea</taxon>
        <taxon>Rhabditida</taxon>
        <taxon>Spirurina</taxon>
        <taxon>Ascaridomorpha</taxon>
        <taxon>Ascaridoidea</taxon>
        <taxon>Ascarididae</taxon>
        <taxon>Ascaris</taxon>
    </lineage>
</organism>
<dbReference type="Pfam" id="PF00300">
    <property type="entry name" value="His_Phos_1"/>
    <property type="match status" value="1"/>
</dbReference>
<proteinExistence type="predicted"/>
<dbReference type="PANTHER" id="PTHR16469:SF27">
    <property type="entry name" value="UBIQUITIN-ASSOCIATED AND SH3 DOMAIN-CONTAINING BA-RELATED"/>
    <property type="match status" value="1"/>
</dbReference>
<dbReference type="InterPro" id="IPR029033">
    <property type="entry name" value="His_PPase_superfam"/>
</dbReference>
<protein>
    <submittedName>
        <fullName evidence="2">Phosphoglycerate mutase</fullName>
    </submittedName>
</protein>
<name>A0A0M3IND0_ASCLU</name>